<evidence type="ECO:0000313" key="2">
    <source>
        <dbReference type="EMBL" id="KAF7633625.1"/>
    </source>
</evidence>
<organism evidence="2 3">
    <name type="scientific">Meloidogyne graminicola</name>
    <dbReference type="NCBI Taxonomy" id="189291"/>
    <lineage>
        <taxon>Eukaryota</taxon>
        <taxon>Metazoa</taxon>
        <taxon>Ecdysozoa</taxon>
        <taxon>Nematoda</taxon>
        <taxon>Chromadorea</taxon>
        <taxon>Rhabditida</taxon>
        <taxon>Tylenchina</taxon>
        <taxon>Tylenchomorpha</taxon>
        <taxon>Tylenchoidea</taxon>
        <taxon>Meloidogynidae</taxon>
        <taxon>Meloidogyninae</taxon>
        <taxon>Meloidogyne</taxon>
    </lineage>
</organism>
<dbReference type="AlphaFoldDB" id="A0A8S9ZKB6"/>
<proteinExistence type="predicted"/>
<comment type="caution">
    <text evidence="2">The sequence shown here is derived from an EMBL/GenBank/DDBJ whole genome shotgun (WGS) entry which is preliminary data.</text>
</comment>
<name>A0A8S9ZKB6_9BILA</name>
<dbReference type="Proteomes" id="UP000605970">
    <property type="component" value="Unassembled WGS sequence"/>
</dbReference>
<reference evidence="2" key="1">
    <citation type="journal article" date="2020" name="Ecol. Evol.">
        <title>Genome structure and content of the rice root-knot nematode (Meloidogyne graminicola).</title>
        <authorList>
            <person name="Phan N.T."/>
            <person name="Danchin E.G.J."/>
            <person name="Klopp C."/>
            <person name="Perfus-Barbeoch L."/>
            <person name="Kozlowski D.K."/>
            <person name="Koutsovoulos G.D."/>
            <person name="Lopez-Roques C."/>
            <person name="Bouchez O."/>
            <person name="Zahm M."/>
            <person name="Besnard G."/>
            <person name="Bellafiore S."/>
        </authorList>
    </citation>
    <scope>NUCLEOTIDE SEQUENCE</scope>
    <source>
        <strain evidence="2">VN-18</strain>
    </source>
</reference>
<protein>
    <submittedName>
        <fullName evidence="2">Uncharacterized protein</fullName>
    </submittedName>
</protein>
<dbReference type="EMBL" id="JABEBT010000072">
    <property type="protein sequence ID" value="KAF7633625.1"/>
    <property type="molecule type" value="Genomic_DNA"/>
</dbReference>
<accession>A0A8S9ZKB6</accession>
<keyword evidence="1" id="KW-0472">Membrane</keyword>
<feature type="transmembrane region" description="Helical" evidence="1">
    <location>
        <begin position="29"/>
        <end position="49"/>
    </location>
</feature>
<keyword evidence="3" id="KW-1185">Reference proteome</keyword>
<sequence length="96" mass="11130">MTELKRKNFLVEGIEINLNFNVTINIHKFLIHFILINKLILISIVVFNSKCQARWFSLRTRRFLLGDNNSSQKNGSKLRIIEETIALSVNSVSLKN</sequence>
<evidence type="ECO:0000313" key="3">
    <source>
        <dbReference type="Proteomes" id="UP000605970"/>
    </source>
</evidence>
<keyword evidence="1" id="KW-1133">Transmembrane helix</keyword>
<keyword evidence="1" id="KW-0812">Transmembrane</keyword>
<evidence type="ECO:0000256" key="1">
    <source>
        <dbReference type="SAM" id="Phobius"/>
    </source>
</evidence>
<gene>
    <name evidence="2" type="ORF">Mgra_00006933</name>
</gene>